<sequence>MFSVNLELGGKRFQREWIFKQLPLRASSGEKIAITGGNGSGKSTLLKCLSAQMPLTEGTLHFSWNEKPIPAEDIYQYLVISAPYLELPEEFTLREFLRFHFSFKKLNPEVDAKELVKLLYLENAVDKPISLFSSGMKQRLKLGICFFSQAPLILLDEPTSNLDARGIQWYRNLVTDYGANKCLLIASNDSREYDFCEQILSLEDYKRQRLL</sequence>
<dbReference type="GO" id="GO:0005524">
    <property type="term" value="F:ATP binding"/>
    <property type="evidence" value="ECO:0007669"/>
    <property type="project" value="UniProtKB-KW"/>
</dbReference>
<evidence type="ECO:0000256" key="1">
    <source>
        <dbReference type="ARBA" id="ARBA00022448"/>
    </source>
</evidence>
<dbReference type="PROSITE" id="PS00211">
    <property type="entry name" value="ABC_TRANSPORTER_1"/>
    <property type="match status" value="1"/>
</dbReference>
<dbReference type="Proteomes" id="UP000199403">
    <property type="component" value="Unassembled WGS sequence"/>
</dbReference>
<dbReference type="EMBL" id="FNZH01000003">
    <property type="protein sequence ID" value="SEJ36665.1"/>
    <property type="molecule type" value="Genomic_DNA"/>
</dbReference>
<keyword evidence="3" id="KW-0067">ATP-binding</keyword>
<dbReference type="Pfam" id="PF00005">
    <property type="entry name" value="ABC_tran"/>
    <property type="match status" value="1"/>
</dbReference>
<dbReference type="SMART" id="SM00382">
    <property type="entry name" value="AAA"/>
    <property type="match status" value="1"/>
</dbReference>
<evidence type="ECO:0000256" key="3">
    <source>
        <dbReference type="ARBA" id="ARBA00022840"/>
    </source>
</evidence>
<dbReference type="PROSITE" id="PS50893">
    <property type="entry name" value="ABC_TRANSPORTER_2"/>
    <property type="match status" value="1"/>
</dbReference>
<dbReference type="InterPro" id="IPR003439">
    <property type="entry name" value="ABC_transporter-like_ATP-bd"/>
</dbReference>
<evidence type="ECO:0000256" key="2">
    <source>
        <dbReference type="ARBA" id="ARBA00022741"/>
    </source>
</evidence>
<evidence type="ECO:0000313" key="5">
    <source>
        <dbReference type="EMBL" id="SEJ36665.1"/>
    </source>
</evidence>
<dbReference type="PANTHER" id="PTHR42939">
    <property type="entry name" value="ABC TRANSPORTER ATP-BINDING PROTEIN ALBC-RELATED"/>
    <property type="match status" value="1"/>
</dbReference>
<dbReference type="OrthoDB" id="9808363at2"/>
<dbReference type="STRING" id="1416801.SAMN05192553_103496"/>
<proteinExistence type="predicted"/>
<dbReference type="SUPFAM" id="SSF52540">
    <property type="entry name" value="P-loop containing nucleoside triphosphate hydrolases"/>
    <property type="match status" value="1"/>
</dbReference>
<dbReference type="AlphaFoldDB" id="A0A1H6YIV6"/>
<name>A0A1H6YIV6_9BACT</name>
<dbReference type="RefSeq" id="WP_092174072.1">
    <property type="nucleotide sequence ID" value="NZ_FNZH01000003.1"/>
</dbReference>
<dbReference type="PANTHER" id="PTHR42939:SF1">
    <property type="entry name" value="ABC TRANSPORTER ATP-BINDING PROTEIN ALBC-RELATED"/>
    <property type="match status" value="1"/>
</dbReference>
<keyword evidence="6" id="KW-1185">Reference proteome</keyword>
<keyword evidence="1" id="KW-0813">Transport</keyword>
<dbReference type="InterPro" id="IPR003593">
    <property type="entry name" value="AAA+_ATPase"/>
</dbReference>
<evidence type="ECO:0000313" key="6">
    <source>
        <dbReference type="Proteomes" id="UP000199403"/>
    </source>
</evidence>
<dbReference type="InterPro" id="IPR051782">
    <property type="entry name" value="ABC_Transporter_VariousFunc"/>
</dbReference>
<organism evidence="5 6">
    <name type="scientific">Cyclobacterium xiamenense</name>
    <dbReference type="NCBI Taxonomy" id="1297121"/>
    <lineage>
        <taxon>Bacteria</taxon>
        <taxon>Pseudomonadati</taxon>
        <taxon>Bacteroidota</taxon>
        <taxon>Cytophagia</taxon>
        <taxon>Cytophagales</taxon>
        <taxon>Cyclobacteriaceae</taxon>
        <taxon>Cyclobacterium</taxon>
    </lineage>
</organism>
<feature type="domain" description="ABC transporter" evidence="4">
    <location>
        <begin position="4"/>
        <end position="211"/>
    </location>
</feature>
<keyword evidence="2" id="KW-0547">Nucleotide-binding</keyword>
<accession>A0A1H6YIV6</accession>
<dbReference type="InterPro" id="IPR027417">
    <property type="entry name" value="P-loop_NTPase"/>
</dbReference>
<dbReference type="InterPro" id="IPR017871">
    <property type="entry name" value="ABC_transporter-like_CS"/>
</dbReference>
<gene>
    <name evidence="5" type="ORF">SAMN05192553_103496</name>
</gene>
<dbReference type="GO" id="GO:0016887">
    <property type="term" value="F:ATP hydrolysis activity"/>
    <property type="evidence" value="ECO:0007669"/>
    <property type="project" value="InterPro"/>
</dbReference>
<evidence type="ECO:0000259" key="4">
    <source>
        <dbReference type="PROSITE" id="PS50893"/>
    </source>
</evidence>
<dbReference type="Gene3D" id="3.40.50.300">
    <property type="entry name" value="P-loop containing nucleotide triphosphate hydrolases"/>
    <property type="match status" value="1"/>
</dbReference>
<protein>
    <submittedName>
        <fullName evidence="5">ABC transporter</fullName>
    </submittedName>
</protein>
<reference evidence="6" key="1">
    <citation type="submission" date="2016-10" db="EMBL/GenBank/DDBJ databases">
        <authorList>
            <person name="Varghese N."/>
            <person name="Submissions S."/>
        </authorList>
    </citation>
    <scope>NUCLEOTIDE SEQUENCE [LARGE SCALE GENOMIC DNA]</scope>
    <source>
        <strain evidence="6">IBRC-M 10761</strain>
    </source>
</reference>